<dbReference type="InterPro" id="IPR003578">
    <property type="entry name" value="Small_GTPase_Rho"/>
</dbReference>
<dbReference type="Pfam" id="PF00071">
    <property type="entry name" value="Ras"/>
    <property type="match status" value="1"/>
</dbReference>
<dbReference type="GO" id="GO:0005886">
    <property type="term" value="C:plasma membrane"/>
    <property type="evidence" value="ECO:0000318"/>
    <property type="project" value="GO_Central"/>
</dbReference>
<keyword evidence="3" id="KW-0342">GTP-binding</keyword>
<evidence type="ECO:0008006" key="7">
    <source>
        <dbReference type="Google" id="ProtNLM"/>
    </source>
</evidence>
<sequence>MSSGSRFSFDFGDISRRRHHKLTRQHSMSALTETVGCKAVMVGDSQAGKSALVNTFLEKDRLIEIYKPTTFDRYTTILDFDKHHIELNMWDTGGKPEYDFLRPLAYQDTDVAIICFDISQPTSLECISQKWFPEIRKHCPKCPVIVAGCKSDLRNDIHVMTRLTEMKMIPVSHDKGSTLASQIGAVAYVESSARTNTSGVREVFEMAALASIGKLNLQKSYVGLPNESKRLSITESLRFRKRAEVMTPKVRVKSMVIDKDRKSCLVM</sequence>
<dbReference type="SMART" id="SM00173">
    <property type="entry name" value="RAS"/>
    <property type="match status" value="1"/>
</dbReference>
<keyword evidence="4" id="KW-0472">Membrane</keyword>
<dbReference type="GO" id="GO:0007264">
    <property type="term" value="P:small GTPase-mediated signal transduction"/>
    <property type="evidence" value="ECO:0007669"/>
    <property type="project" value="InterPro"/>
</dbReference>
<dbReference type="InterPro" id="IPR027417">
    <property type="entry name" value="P-loop_NTPase"/>
</dbReference>
<dbReference type="Gene3D" id="3.40.50.300">
    <property type="entry name" value="P-loop containing nucleotide triphosphate hydrolases"/>
    <property type="match status" value="1"/>
</dbReference>
<evidence type="ECO:0000256" key="4">
    <source>
        <dbReference type="ARBA" id="ARBA00023136"/>
    </source>
</evidence>
<evidence type="ECO:0000313" key="6">
    <source>
        <dbReference type="Proteomes" id="UP000007110"/>
    </source>
</evidence>
<keyword evidence="2" id="KW-0547">Nucleotide-binding</keyword>
<dbReference type="FunFam" id="3.40.50.300:FF:002060">
    <property type="entry name" value="Rho family GTPase"/>
    <property type="match status" value="1"/>
</dbReference>
<dbReference type="GO" id="GO:0016477">
    <property type="term" value="P:cell migration"/>
    <property type="evidence" value="ECO:0000318"/>
    <property type="project" value="GO_Central"/>
</dbReference>
<dbReference type="InterPro" id="IPR001806">
    <property type="entry name" value="Small_GTPase"/>
</dbReference>
<dbReference type="RefSeq" id="XP_030846382.1">
    <property type="nucleotide sequence ID" value="XM_030990522.1"/>
</dbReference>
<protein>
    <recommendedName>
        <fullName evidence="7">Rho GTPase</fullName>
    </recommendedName>
</protein>
<dbReference type="PRINTS" id="PR00449">
    <property type="entry name" value="RASTRNSFRMNG"/>
</dbReference>
<accession>A0A7M7P5M3</accession>
<dbReference type="GO" id="GO:0005525">
    <property type="term" value="F:GTP binding"/>
    <property type="evidence" value="ECO:0000318"/>
    <property type="project" value="GO_Central"/>
</dbReference>
<dbReference type="PANTHER" id="PTHR24072">
    <property type="entry name" value="RHO FAMILY GTPASE"/>
    <property type="match status" value="1"/>
</dbReference>
<dbReference type="EnsemblMetazoa" id="XM_030990522">
    <property type="protein sequence ID" value="XP_030846382"/>
    <property type="gene ID" value="LOC580477"/>
</dbReference>
<dbReference type="InterPro" id="IPR005225">
    <property type="entry name" value="Small_GTP-bd"/>
</dbReference>
<dbReference type="GO" id="GO:0007015">
    <property type="term" value="P:actin filament organization"/>
    <property type="evidence" value="ECO:0000318"/>
    <property type="project" value="GO_Central"/>
</dbReference>
<dbReference type="NCBIfam" id="TIGR00231">
    <property type="entry name" value="small_GTP"/>
    <property type="match status" value="1"/>
</dbReference>
<dbReference type="KEGG" id="spu:580477"/>
<dbReference type="OMA" id="EIHEHPP"/>
<evidence type="ECO:0000256" key="1">
    <source>
        <dbReference type="ARBA" id="ARBA00004370"/>
    </source>
</evidence>
<evidence type="ECO:0000256" key="2">
    <source>
        <dbReference type="ARBA" id="ARBA00022741"/>
    </source>
</evidence>
<dbReference type="InParanoid" id="A0A7M7P5M3"/>
<dbReference type="GO" id="GO:0007165">
    <property type="term" value="P:signal transduction"/>
    <property type="evidence" value="ECO:0000318"/>
    <property type="project" value="GO_Central"/>
</dbReference>
<dbReference type="AlphaFoldDB" id="A0A7M7P5M3"/>
<dbReference type="PROSITE" id="PS51421">
    <property type="entry name" value="RAS"/>
    <property type="match status" value="1"/>
</dbReference>
<organism evidence="5 6">
    <name type="scientific">Strongylocentrotus purpuratus</name>
    <name type="common">Purple sea urchin</name>
    <dbReference type="NCBI Taxonomy" id="7668"/>
    <lineage>
        <taxon>Eukaryota</taxon>
        <taxon>Metazoa</taxon>
        <taxon>Echinodermata</taxon>
        <taxon>Eleutherozoa</taxon>
        <taxon>Echinozoa</taxon>
        <taxon>Echinoidea</taxon>
        <taxon>Euechinoidea</taxon>
        <taxon>Echinacea</taxon>
        <taxon>Camarodonta</taxon>
        <taxon>Echinidea</taxon>
        <taxon>Strongylocentrotidae</taxon>
        <taxon>Strongylocentrotus</taxon>
    </lineage>
</organism>
<dbReference type="GO" id="GO:0019901">
    <property type="term" value="F:protein kinase binding"/>
    <property type="evidence" value="ECO:0000318"/>
    <property type="project" value="GO_Central"/>
</dbReference>
<dbReference type="GO" id="GO:0032956">
    <property type="term" value="P:regulation of actin cytoskeleton organization"/>
    <property type="evidence" value="ECO:0000318"/>
    <property type="project" value="GO_Central"/>
</dbReference>
<dbReference type="SMART" id="SM00175">
    <property type="entry name" value="RAB"/>
    <property type="match status" value="1"/>
</dbReference>
<reference evidence="5" key="2">
    <citation type="submission" date="2021-01" db="UniProtKB">
        <authorList>
            <consortium name="EnsemblMetazoa"/>
        </authorList>
    </citation>
    <scope>IDENTIFICATION</scope>
</reference>
<dbReference type="PROSITE" id="PS51419">
    <property type="entry name" value="RAB"/>
    <property type="match status" value="1"/>
</dbReference>
<dbReference type="SUPFAM" id="SSF52540">
    <property type="entry name" value="P-loop containing nucleoside triphosphate hydrolases"/>
    <property type="match status" value="1"/>
</dbReference>
<dbReference type="Proteomes" id="UP000007110">
    <property type="component" value="Unassembled WGS sequence"/>
</dbReference>
<dbReference type="OrthoDB" id="8830751at2759"/>
<proteinExistence type="predicted"/>
<dbReference type="SMART" id="SM00174">
    <property type="entry name" value="RHO"/>
    <property type="match status" value="1"/>
</dbReference>
<reference evidence="6" key="1">
    <citation type="submission" date="2015-02" db="EMBL/GenBank/DDBJ databases">
        <title>Genome sequencing for Strongylocentrotus purpuratus.</title>
        <authorList>
            <person name="Murali S."/>
            <person name="Liu Y."/>
            <person name="Vee V."/>
            <person name="English A."/>
            <person name="Wang M."/>
            <person name="Skinner E."/>
            <person name="Han Y."/>
            <person name="Muzny D.M."/>
            <person name="Worley K.C."/>
            <person name="Gibbs R.A."/>
        </authorList>
    </citation>
    <scope>NUCLEOTIDE SEQUENCE</scope>
</reference>
<name>A0A7M7P5M3_STRPU</name>
<comment type="subcellular location">
    <subcellularLocation>
        <location evidence="1">Membrane</location>
    </subcellularLocation>
</comment>
<evidence type="ECO:0000313" key="5">
    <source>
        <dbReference type="EnsemblMetazoa" id="XP_030846382"/>
    </source>
</evidence>
<dbReference type="GO" id="GO:0005829">
    <property type="term" value="C:cytosol"/>
    <property type="evidence" value="ECO:0000318"/>
    <property type="project" value="GO_Central"/>
</dbReference>
<evidence type="ECO:0000256" key="3">
    <source>
        <dbReference type="ARBA" id="ARBA00023134"/>
    </source>
</evidence>
<dbReference type="GO" id="GO:0003924">
    <property type="term" value="F:GTPase activity"/>
    <property type="evidence" value="ECO:0000318"/>
    <property type="project" value="GO_Central"/>
</dbReference>
<keyword evidence="6" id="KW-1185">Reference proteome</keyword>
<dbReference type="GeneID" id="580477"/>
<dbReference type="PROSITE" id="PS51420">
    <property type="entry name" value="RHO"/>
    <property type="match status" value="1"/>
</dbReference>